<evidence type="ECO:0000313" key="7">
    <source>
        <dbReference type="EMBL" id="MBO8185577.1"/>
    </source>
</evidence>
<dbReference type="Proteomes" id="UP001518976">
    <property type="component" value="Unassembled WGS sequence"/>
</dbReference>
<organism evidence="7 8">
    <name type="scientific">Streptomyces spirodelae</name>
    <dbReference type="NCBI Taxonomy" id="2812904"/>
    <lineage>
        <taxon>Bacteria</taxon>
        <taxon>Bacillati</taxon>
        <taxon>Actinomycetota</taxon>
        <taxon>Actinomycetes</taxon>
        <taxon>Kitasatosporales</taxon>
        <taxon>Streptomycetaceae</taxon>
        <taxon>Streptomyces</taxon>
    </lineage>
</organism>
<accession>A0ABS3WR36</accession>
<gene>
    <name evidence="7" type="ORF">JW592_08890</name>
</gene>
<evidence type="ECO:0000259" key="6">
    <source>
        <dbReference type="Pfam" id="PF02656"/>
    </source>
</evidence>
<feature type="transmembrane region" description="Helical" evidence="5">
    <location>
        <begin position="45"/>
        <end position="64"/>
    </location>
</feature>
<feature type="domain" description="DUF202" evidence="6">
    <location>
        <begin position="8"/>
        <end position="73"/>
    </location>
</feature>
<evidence type="ECO:0000256" key="3">
    <source>
        <dbReference type="ARBA" id="ARBA00022989"/>
    </source>
</evidence>
<evidence type="ECO:0000256" key="2">
    <source>
        <dbReference type="ARBA" id="ARBA00022692"/>
    </source>
</evidence>
<comment type="subcellular location">
    <subcellularLocation>
        <location evidence="1">Endomembrane system</location>
        <topology evidence="1">Multi-pass membrane protein</topology>
    </subcellularLocation>
</comment>
<proteinExistence type="predicted"/>
<dbReference type="EMBL" id="JAFFZN010000006">
    <property type="protein sequence ID" value="MBO8185577.1"/>
    <property type="molecule type" value="Genomic_DNA"/>
</dbReference>
<evidence type="ECO:0000313" key="8">
    <source>
        <dbReference type="Proteomes" id="UP001518976"/>
    </source>
</evidence>
<protein>
    <submittedName>
        <fullName evidence="7">DUF202 domain-containing protein</fullName>
    </submittedName>
</protein>
<keyword evidence="2 5" id="KW-0812">Transmembrane</keyword>
<sequence>MTGEPPRDPGAQPERTWLAWRRTTLTCAVSVALTARVAVERPSGLAAGAACLGALAWIGLLVTAHRRIRRLSRPRPETMGAAETVGTLACVLVLIGVGGMMVL</sequence>
<evidence type="ECO:0000256" key="1">
    <source>
        <dbReference type="ARBA" id="ARBA00004127"/>
    </source>
</evidence>
<dbReference type="InterPro" id="IPR003807">
    <property type="entry name" value="DUF202"/>
</dbReference>
<dbReference type="Pfam" id="PF02656">
    <property type="entry name" value="DUF202"/>
    <property type="match status" value="1"/>
</dbReference>
<evidence type="ECO:0000256" key="5">
    <source>
        <dbReference type="SAM" id="Phobius"/>
    </source>
</evidence>
<feature type="transmembrane region" description="Helical" evidence="5">
    <location>
        <begin position="85"/>
        <end position="102"/>
    </location>
</feature>
<evidence type="ECO:0000256" key="4">
    <source>
        <dbReference type="ARBA" id="ARBA00023136"/>
    </source>
</evidence>
<dbReference type="RefSeq" id="WP_209264395.1">
    <property type="nucleotide sequence ID" value="NZ_JAFFZN010000006.1"/>
</dbReference>
<comment type="caution">
    <text evidence="7">The sequence shown here is derived from an EMBL/GenBank/DDBJ whole genome shotgun (WGS) entry which is preliminary data.</text>
</comment>
<name>A0ABS3WR36_9ACTN</name>
<keyword evidence="3 5" id="KW-1133">Transmembrane helix</keyword>
<keyword evidence="8" id="KW-1185">Reference proteome</keyword>
<keyword evidence="4 5" id="KW-0472">Membrane</keyword>
<reference evidence="7 8" key="1">
    <citation type="submission" date="2021-02" db="EMBL/GenBank/DDBJ databases">
        <title>Streptomyces spirodelae sp. nov., isolated from duckweed.</title>
        <authorList>
            <person name="Saimee Y."/>
            <person name="Duangmal K."/>
        </authorList>
    </citation>
    <scope>NUCLEOTIDE SEQUENCE [LARGE SCALE GENOMIC DNA]</scope>
    <source>
        <strain evidence="7 8">DW4-2</strain>
    </source>
</reference>